<dbReference type="RefSeq" id="WP_147190722.1">
    <property type="nucleotide sequence ID" value="NZ_CP042435.1"/>
</dbReference>
<keyword evidence="2" id="KW-1185">Reference proteome</keyword>
<dbReference type="KEGG" id="pgin:FRZ67_15095"/>
<reference evidence="1 2" key="1">
    <citation type="journal article" date="2016" name="Int. J. Syst. Evol. Microbiol.">
        <title>Panacibacter ginsenosidivorans gen. nov., sp. nov., with ginsenoside converting activity isolated from soil of a ginseng field.</title>
        <authorList>
            <person name="Siddiqi M.Z."/>
            <person name="Muhammad Shafi S."/>
            <person name="Choi K.D."/>
            <person name="Im W.T."/>
        </authorList>
    </citation>
    <scope>NUCLEOTIDE SEQUENCE [LARGE SCALE GENOMIC DNA]</scope>
    <source>
        <strain evidence="1 2">Gsoil1550</strain>
    </source>
</reference>
<protein>
    <submittedName>
        <fullName evidence="1">Uncharacterized protein</fullName>
    </submittedName>
</protein>
<gene>
    <name evidence="1" type="ORF">FRZ67_15095</name>
</gene>
<evidence type="ECO:0000313" key="2">
    <source>
        <dbReference type="Proteomes" id="UP000321533"/>
    </source>
</evidence>
<accession>A0A5B8VE70</accession>
<proteinExistence type="predicted"/>
<dbReference type="AlphaFoldDB" id="A0A5B8VE70"/>
<name>A0A5B8VE70_9BACT</name>
<sequence length="188" mass="21858">MIDLVKTKIESLSYKDRNSISELKKLAGIANFVIQDEGRNISPTPEEFSDAMGKISEAISLSTDNYEYEKLFSQQKDAMLKALNELEIFLESSGLKNRSMSGMLHGQKYVTLTNELDFALLMVEQNNLDYFIQQPSDRYIHDRLAYHMWTRYNQPIFEFGFIDSDLPQKIKDDVTMAFESWKQWAAKQ</sequence>
<dbReference type="Proteomes" id="UP000321533">
    <property type="component" value="Chromosome"/>
</dbReference>
<organism evidence="1 2">
    <name type="scientific">Panacibacter ginsenosidivorans</name>
    <dbReference type="NCBI Taxonomy" id="1813871"/>
    <lineage>
        <taxon>Bacteria</taxon>
        <taxon>Pseudomonadati</taxon>
        <taxon>Bacteroidota</taxon>
        <taxon>Chitinophagia</taxon>
        <taxon>Chitinophagales</taxon>
        <taxon>Chitinophagaceae</taxon>
        <taxon>Panacibacter</taxon>
    </lineage>
</organism>
<evidence type="ECO:0000313" key="1">
    <source>
        <dbReference type="EMBL" id="QEC68568.1"/>
    </source>
</evidence>
<dbReference type="EMBL" id="CP042435">
    <property type="protein sequence ID" value="QEC68568.1"/>
    <property type="molecule type" value="Genomic_DNA"/>
</dbReference>